<dbReference type="InterPro" id="IPR028202">
    <property type="entry name" value="Reductase_C"/>
</dbReference>
<evidence type="ECO:0000259" key="5">
    <source>
        <dbReference type="Pfam" id="PF07992"/>
    </source>
</evidence>
<evidence type="ECO:0000259" key="6">
    <source>
        <dbReference type="Pfam" id="PF14759"/>
    </source>
</evidence>
<sequence length="397" mass="41690">MVVDNLVVVGGGLAAHRAVVAARAAGHGAAITVIAAEQHMPYDRPPLSKQLLGPAEDVARHFYHCDDLQGVDWQLGNAAVSLDTAGRTVQTAVGHPVPYDGLVIATGKRARPWPAPLPAKGVHMIRDLGDALRLRDAVTPDSRVVIIGGGFIGCEAASSLIDLGVRDVTIVEVAPHPMSVLGSEVGDVALEIIARSGVHCRFGVGVQSVDGVDAVEGLTLTTGEHLSADVLLVSIGSIPNSEWLTTGSGLELLNGHVVCDEYCFADANIVAAGDVAAWMHPFVGTVAIEHWAIARDMGAIAVNNLLHPETKTPMSTVPTFWSDQFGIKIKSAGFVSLADTISIVDRDPEKKSLAAEAYRNGELIGAIVFNKNRAIINYQRTIAEKIQAAPTTAAATI</sequence>
<dbReference type="EMBL" id="RCZG01000008">
    <property type="protein sequence ID" value="TPG32403.1"/>
    <property type="molecule type" value="Genomic_DNA"/>
</dbReference>
<dbReference type="AlphaFoldDB" id="A0A502E445"/>
<evidence type="ECO:0000313" key="7">
    <source>
        <dbReference type="EMBL" id="TPG32403.1"/>
    </source>
</evidence>
<evidence type="ECO:0000256" key="2">
    <source>
        <dbReference type="ARBA" id="ARBA00022630"/>
    </source>
</evidence>
<keyword evidence="2" id="KW-0285">Flavoprotein</keyword>
<dbReference type="Gene3D" id="3.30.390.30">
    <property type="match status" value="1"/>
</dbReference>
<keyword evidence="4" id="KW-0560">Oxidoreductase</keyword>
<evidence type="ECO:0000313" key="8">
    <source>
        <dbReference type="Proteomes" id="UP000320095"/>
    </source>
</evidence>
<dbReference type="PANTHER" id="PTHR43557">
    <property type="entry name" value="APOPTOSIS-INDUCING FACTOR 1"/>
    <property type="match status" value="1"/>
</dbReference>
<protein>
    <submittedName>
        <fullName evidence="7">NAD(P)/FAD-dependent oxidoreductase</fullName>
    </submittedName>
</protein>
<accession>A0A502E445</accession>
<gene>
    <name evidence="7" type="ORF">EAH80_19155</name>
</gene>
<dbReference type="InterPro" id="IPR016156">
    <property type="entry name" value="FAD/NAD-linked_Rdtase_dimer_sf"/>
</dbReference>
<dbReference type="PANTHER" id="PTHR43557:SF2">
    <property type="entry name" value="RIESKE DOMAIN-CONTAINING PROTEIN-RELATED"/>
    <property type="match status" value="1"/>
</dbReference>
<dbReference type="InterPro" id="IPR023753">
    <property type="entry name" value="FAD/NAD-binding_dom"/>
</dbReference>
<evidence type="ECO:0000256" key="4">
    <source>
        <dbReference type="ARBA" id="ARBA00023002"/>
    </source>
</evidence>
<proteinExistence type="predicted"/>
<feature type="domain" description="FAD/NAD(P)-binding" evidence="5">
    <location>
        <begin position="5"/>
        <end position="298"/>
    </location>
</feature>
<evidence type="ECO:0000256" key="3">
    <source>
        <dbReference type="ARBA" id="ARBA00022827"/>
    </source>
</evidence>
<dbReference type="PRINTS" id="PR00368">
    <property type="entry name" value="FADPNR"/>
</dbReference>
<keyword evidence="8" id="KW-1185">Reference proteome</keyword>
<dbReference type="GO" id="GO:0005737">
    <property type="term" value="C:cytoplasm"/>
    <property type="evidence" value="ECO:0007669"/>
    <property type="project" value="TreeGrafter"/>
</dbReference>
<feature type="domain" description="Reductase C-terminal" evidence="6">
    <location>
        <begin position="320"/>
        <end position="394"/>
    </location>
</feature>
<organism evidence="7 8">
    <name type="scientific">Mycolicibacterium hodleri</name>
    <dbReference type="NCBI Taxonomy" id="49897"/>
    <lineage>
        <taxon>Bacteria</taxon>
        <taxon>Bacillati</taxon>
        <taxon>Actinomycetota</taxon>
        <taxon>Actinomycetes</taxon>
        <taxon>Mycobacteriales</taxon>
        <taxon>Mycobacteriaceae</taxon>
        <taxon>Mycolicibacterium</taxon>
    </lineage>
</organism>
<dbReference type="Pfam" id="PF14759">
    <property type="entry name" value="Reductase_C"/>
    <property type="match status" value="1"/>
</dbReference>
<dbReference type="Pfam" id="PF07992">
    <property type="entry name" value="Pyr_redox_2"/>
    <property type="match status" value="1"/>
</dbReference>
<reference evidence="7 8" key="1">
    <citation type="journal article" date="2019" name="Environ. Microbiol.">
        <title>Species interactions and distinct microbial communities in high Arctic permafrost affected cryosols are associated with the CH4 and CO2 gas fluxes.</title>
        <authorList>
            <person name="Altshuler I."/>
            <person name="Hamel J."/>
            <person name="Turney S."/>
            <person name="Magnuson E."/>
            <person name="Levesque R."/>
            <person name="Greer C."/>
            <person name="Whyte L.G."/>
        </authorList>
    </citation>
    <scope>NUCLEOTIDE SEQUENCE [LARGE SCALE GENOMIC DNA]</scope>
    <source>
        <strain evidence="7 8">S5.20</strain>
    </source>
</reference>
<dbReference type="PRINTS" id="PR00411">
    <property type="entry name" value="PNDRDTASEI"/>
</dbReference>
<dbReference type="InterPro" id="IPR036188">
    <property type="entry name" value="FAD/NAD-bd_sf"/>
</dbReference>
<evidence type="ECO:0000256" key="1">
    <source>
        <dbReference type="ARBA" id="ARBA00001974"/>
    </source>
</evidence>
<dbReference type="GO" id="GO:0016651">
    <property type="term" value="F:oxidoreductase activity, acting on NAD(P)H"/>
    <property type="evidence" value="ECO:0007669"/>
    <property type="project" value="TreeGrafter"/>
</dbReference>
<comment type="cofactor">
    <cofactor evidence="1">
        <name>FAD</name>
        <dbReference type="ChEBI" id="CHEBI:57692"/>
    </cofactor>
</comment>
<dbReference type="InterPro" id="IPR050446">
    <property type="entry name" value="FAD-oxidoreductase/Apoptosis"/>
</dbReference>
<comment type="caution">
    <text evidence="7">The sequence shown here is derived from an EMBL/GenBank/DDBJ whole genome shotgun (WGS) entry which is preliminary data.</text>
</comment>
<keyword evidence="3" id="KW-0274">FAD</keyword>
<dbReference type="Proteomes" id="UP000320095">
    <property type="component" value="Unassembled WGS sequence"/>
</dbReference>
<dbReference type="Gene3D" id="3.50.50.60">
    <property type="entry name" value="FAD/NAD(P)-binding domain"/>
    <property type="match status" value="2"/>
</dbReference>
<dbReference type="SUPFAM" id="SSF51905">
    <property type="entry name" value="FAD/NAD(P)-binding domain"/>
    <property type="match status" value="2"/>
</dbReference>
<dbReference type="SUPFAM" id="SSF55424">
    <property type="entry name" value="FAD/NAD-linked reductases, dimerisation (C-terminal) domain"/>
    <property type="match status" value="1"/>
</dbReference>
<name>A0A502E445_9MYCO</name>